<evidence type="ECO:0000259" key="18">
    <source>
        <dbReference type="PROSITE" id="PS50026"/>
    </source>
</evidence>
<accession>A0A9Q0JFU1</accession>
<evidence type="ECO:0000256" key="12">
    <source>
        <dbReference type="PROSITE-ProRule" id="PRU00076"/>
    </source>
</evidence>
<dbReference type="Gene3D" id="1.10.510.10">
    <property type="entry name" value="Transferase(Phosphotransferase) domain 1"/>
    <property type="match status" value="1"/>
</dbReference>
<evidence type="ECO:0000313" key="20">
    <source>
        <dbReference type="Proteomes" id="UP001141552"/>
    </source>
</evidence>
<dbReference type="GO" id="GO:0004674">
    <property type="term" value="F:protein serine/threonine kinase activity"/>
    <property type="evidence" value="ECO:0007669"/>
    <property type="project" value="UniProtKB-KW"/>
</dbReference>
<evidence type="ECO:0000256" key="15">
    <source>
        <dbReference type="SAM" id="Phobius"/>
    </source>
</evidence>
<evidence type="ECO:0000256" key="5">
    <source>
        <dbReference type="ARBA" id="ARBA00022729"/>
    </source>
</evidence>
<reference evidence="19" key="2">
    <citation type="journal article" date="2023" name="Plants (Basel)">
        <title>Annotation of the Turnera subulata (Passifloraceae) Draft Genome Reveals the S-Locus Evolved after the Divergence of Turneroideae from Passifloroideae in a Stepwise Manner.</title>
        <authorList>
            <person name="Henning P.M."/>
            <person name="Roalson E.H."/>
            <person name="Mir W."/>
            <person name="McCubbin A.G."/>
            <person name="Shore J.S."/>
        </authorList>
    </citation>
    <scope>NUCLEOTIDE SEQUENCE</scope>
    <source>
        <strain evidence="19">F60SS</strain>
    </source>
</reference>
<sequence length="681" mass="75054">MVSRQVIILSIAIFVNISFTRTHASIHSCNQTCGKNHSVYPLGFSPGCPIHINCSPRGEMLIHDYPIQSIDPQYGTIKINVQPTCDRPRQALDNLFTRNYAPASSNAILLQNCSSVVSTCDIPSMNVTTNFQSLGCEKDSNVSCFIKINTTDVFFDHTLQNLTHCKNLLSSVLVRDSGVSLEVQAMQLIWWVEGSCNCSNDAVCTQVPHGRGYRCNCREGFVGDGYQHGAGCRKAPSDCNAKNFWSGQCGGATRFAGLLAGVLAGAVLMFGLAVFCFLLRRRHNSKTRSFHNRRLAQTTGINIPIYPYKEIEKATNNFSEKQRLGTGAYGTVYAGKLNSDAWVAIKRIKHGDDDSIGQVINEIKLISSVNHPNLVRLLGCSIENGEQILVYEFMPNGTLCQHLQREKGDGLAWPVRLSIATETAQAIAYLHSAMDPPIYHRDIKSSNILLDYNFRSKVADFGLSRLGKPEISHISTVPQGTPGYVDPQYHQNFHLSDKSDVYSFGVVLVEIITALKAVDFSRPQDEVNLAAFATDRIAKGRLQEIVDPILEIQNDSWTFSSVHKVAELAFRCLAFHRDMRPSMTEVAAVLEQITLSRWEPSGEISCSLSSEISPSSSSSNLSEKPLNSSGKKAMLENKGLFPLHTQSGSAKSMQRSKDDSPISVQDPWLSEQSSTSQTSAK</sequence>
<dbReference type="PROSITE" id="PS00107">
    <property type="entry name" value="PROTEIN_KINASE_ATP"/>
    <property type="match status" value="1"/>
</dbReference>
<evidence type="ECO:0000256" key="14">
    <source>
        <dbReference type="SAM" id="MobiDB-lite"/>
    </source>
</evidence>
<evidence type="ECO:0000256" key="6">
    <source>
        <dbReference type="ARBA" id="ARBA00022741"/>
    </source>
</evidence>
<evidence type="ECO:0000256" key="4">
    <source>
        <dbReference type="ARBA" id="ARBA00022692"/>
    </source>
</evidence>
<evidence type="ECO:0000256" key="3">
    <source>
        <dbReference type="ARBA" id="ARBA00022679"/>
    </source>
</evidence>
<gene>
    <name evidence="19" type="ORF">Tsubulata_023574</name>
</gene>
<feature type="binding site" evidence="13">
    <location>
        <position position="346"/>
    </location>
    <ligand>
        <name>ATP</name>
        <dbReference type="ChEBI" id="CHEBI:30616"/>
    </ligand>
</feature>
<dbReference type="PANTHER" id="PTHR46008">
    <property type="entry name" value="LEAF RUST 10 DISEASE-RESISTANCE LOCUS RECEPTOR-LIKE PROTEIN KINASE-LIKE 1.4"/>
    <property type="match status" value="1"/>
</dbReference>
<dbReference type="GO" id="GO:0005524">
    <property type="term" value="F:ATP binding"/>
    <property type="evidence" value="ECO:0007669"/>
    <property type="project" value="UniProtKB-UniRule"/>
</dbReference>
<keyword evidence="9 15" id="KW-1133">Transmembrane helix</keyword>
<feature type="compositionally biased region" description="Polar residues" evidence="14">
    <location>
        <begin position="670"/>
        <end position="681"/>
    </location>
</feature>
<organism evidence="19 20">
    <name type="scientific">Turnera subulata</name>
    <dbReference type="NCBI Taxonomy" id="218843"/>
    <lineage>
        <taxon>Eukaryota</taxon>
        <taxon>Viridiplantae</taxon>
        <taxon>Streptophyta</taxon>
        <taxon>Embryophyta</taxon>
        <taxon>Tracheophyta</taxon>
        <taxon>Spermatophyta</taxon>
        <taxon>Magnoliopsida</taxon>
        <taxon>eudicotyledons</taxon>
        <taxon>Gunneridae</taxon>
        <taxon>Pentapetalae</taxon>
        <taxon>rosids</taxon>
        <taxon>fabids</taxon>
        <taxon>Malpighiales</taxon>
        <taxon>Passifloraceae</taxon>
        <taxon>Turnera</taxon>
    </lineage>
</organism>
<keyword evidence="12" id="KW-1015">Disulfide bond</keyword>
<evidence type="ECO:0000256" key="16">
    <source>
        <dbReference type="SAM" id="SignalP"/>
    </source>
</evidence>
<dbReference type="PROSITE" id="PS50011">
    <property type="entry name" value="PROTEIN_KINASE_DOM"/>
    <property type="match status" value="1"/>
</dbReference>
<dbReference type="Pfam" id="PF00069">
    <property type="entry name" value="Pkinase"/>
    <property type="match status" value="1"/>
</dbReference>
<feature type="transmembrane region" description="Helical" evidence="15">
    <location>
        <begin position="255"/>
        <end position="279"/>
    </location>
</feature>
<keyword evidence="12" id="KW-0245">EGF-like domain</keyword>
<feature type="compositionally biased region" description="Low complexity" evidence="14">
    <location>
        <begin position="609"/>
        <end position="629"/>
    </location>
</feature>
<evidence type="ECO:0000259" key="17">
    <source>
        <dbReference type="PROSITE" id="PS50011"/>
    </source>
</evidence>
<feature type="domain" description="Protein kinase" evidence="17">
    <location>
        <begin position="318"/>
        <end position="595"/>
    </location>
</feature>
<dbReference type="InterPro" id="IPR000719">
    <property type="entry name" value="Prot_kinase_dom"/>
</dbReference>
<feature type="chain" id="PRO_5040153426" description="Protein kinase domain-containing protein" evidence="16">
    <location>
        <begin position="25"/>
        <end position="681"/>
    </location>
</feature>
<dbReference type="InterPro" id="IPR000742">
    <property type="entry name" value="EGF"/>
</dbReference>
<keyword evidence="7" id="KW-0418">Kinase</keyword>
<comment type="caution">
    <text evidence="12">Lacks conserved residue(s) required for the propagation of feature annotation.</text>
</comment>
<feature type="disulfide bond" evidence="12">
    <location>
        <begin position="198"/>
        <end position="215"/>
    </location>
</feature>
<evidence type="ECO:0000256" key="11">
    <source>
        <dbReference type="ARBA" id="ARBA00023180"/>
    </source>
</evidence>
<keyword evidence="4 15" id="KW-0812">Transmembrane</keyword>
<keyword evidence="11" id="KW-0325">Glycoprotein</keyword>
<keyword evidence="6 13" id="KW-0547">Nucleotide-binding</keyword>
<evidence type="ECO:0000313" key="19">
    <source>
        <dbReference type="EMBL" id="KAJ4841066.1"/>
    </source>
</evidence>
<dbReference type="InterPro" id="IPR008271">
    <property type="entry name" value="Ser/Thr_kinase_AS"/>
</dbReference>
<keyword evidence="5 16" id="KW-0732">Signal</keyword>
<evidence type="ECO:0000256" key="10">
    <source>
        <dbReference type="ARBA" id="ARBA00023136"/>
    </source>
</evidence>
<dbReference type="Gene3D" id="3.30.200.20">
    <property type="entry name" value="Phosphorylase Kinase, domain 1"/>
    <property type="match status" value="1"/>
</dbReference>
<keyword evidence="3" id="KW-0808">Transferase</keyword>
<comment type="subcellular location">
    <subcellularLocation>
        <location evidence="1">Membrane</location>
        <topology evidence="1">Single-pass membrane protein</topology>
    </subcellularLocation>
</comment>
<comment type="caution">
    <text evidence="19">The sequence shown here is derived from an EMBL/GenBank/DDBJ whole genome shotgun (WGS) entry which is preliminary data.</text>
</comment>
<keyword evidence="20" id="KW-1185">Reference proteome</keyword>
<dbReference type="PROSITE" id="PS50026">
    <property type="entry name" value="EGF_3"/>
    <property type="match status" value="1"/>
</dbReference>
<evidence type="ECO:0000256" key="9">
    <source>
        <dbReference type="ARBA" id="ARBA00022989"/>
    </source>
</evidence>
<dbReference type="FunFam" id="1.10.510.10:FF:000161">
    <property type="entry name" value="Wall-associated receptor kinase-like 20"/>
    <property type="match status" value="1"/>
</dbReference>
<dbReference type="PROSITE" id="PS00108">
    <property type="entry name" value="PROTEIN_KINASE_ST"/>
    <property type="match status" value="1"/>
</dbReference>
<dbReference type="EMBL" id="JAKUCV010002895">
    <property type="protein sequence ID" value="KAJ4841066.1"/>
    <property type="molecule type" value="Genomic_DNA"/>
</dbReference>
<keyword evidence="8 13" id="KW-0067">ATP-binding</keyword>
<dbReference type="Proteomes" id="UP001141552">
    <property type="component" value="Unassembled WGS sequence"/>
</dbReference>
<evidence type="ECO:0000256" key="2">
    <source>
        <dbReference type="ARBA" id="ARBA00022527"/>
    </source>
</evidence>
<dbReference type="OrthoDB" id="4062651at2759"/>
<dbReference type="SMART" id="SM00220">
    <property type="entry name" value="S_TKc"/>
    <property type="match status" value="1"/>
</dbReference>
<dbReference type="PANTHER" id="PTHR46008:SF62">
    <property type="entry name" value="PROTEIN KINASE DOMAIN-CONTAINING PROTEIN"/>
    <property type="match status" value="1"/>
</dbReference>
<dbReference type="GO" id="GO:0005886">
    <property type="term" value="C:plasma membrane"/>
    <property type="evidence" value="ECO:0007669"/>
    <property type="project" value="UniProtKB-ARBA"/>
</dbReference>
<feature type="region of interest" description="Disordered" evidence="14">
    <location>
        <begin position="609"/>
        <end position="681"/>
    </location>
</feature>
<reference evidence="19" key="1">
    <citation type="submission" date="2022-02" db="EMBL/GenBank/DDBJ databases">
        <authorList>
            <person name="Henning P.M."/>
            <person name="McCubbin A.G."/>
            <person name="Shore J.S."/>
        </authorList>
    </citation>
    <scope>NUCLEOTIDE SEQUENCE</scope>
    <source>
        <strain evidence="19">F60SS</strain>
        <tissue evidence="19">Leaves</tissue>
    </source>
</reference>
<dbReference type="InterPro" id="IPR017441">
    <property type="entry name" value="Protein_kinase_ATP_BS"/>
</dbReference>
<dbReference type="InterPro" id="IPR011009">
    <property type="entry name" value="Kinase-like_dom_sf"/>
</dbReference>
<evidence type="ECO:0000256" key="1">
    <source>
        <dbReference type="ARBA" id="ARBA00004167"/>
    </source>
</evidence>
<proteinExistence type="predicted"/>
<feature type="domain" description="EGF-like" evidence="18">
    <location>
        <begin position="192"/>
        <end position="227"/>
    </location>
</feature>
<feature type="signal peptide" evidence="16">
    <location>
        <begin position="1"/>
        <end position="24"/>
    </location>
</feature>
<dbReference type="SUPFAM" id="SSF56112">
    <property type="entry name" value="Protein kinase-like (PK-like)"/>
    <property type="match status" value="1"/>
</dbReference>
<protein>
    <recommendedName>
        <fullName evidence="21">Protein kinase domain-containing protein</fullName>
    </recommendedName>
</protein>
<dbReference type="AlphaFoldDB" id="A0A9Q0JFU1"/>
<feature type="compositionally biased region" description="Polar residues" evidence="14">
    <location>
        <begin position="644"/>
        <end position="653"/>
    </location>
</feature>
<keyword evidence="10 15" id="KW-0472">Membrane</keyword>
<evidence type="ECO:0008006" key="21">
    <source>
        <dbReference type="Google" id="ProtNLM"/>
    </source>
</evidence>
<evidence type="ECO:0000256" key="8">
    <source>
        <dbReference type="ARBA" id="ARBA00022840"/>
    </source>
</evidence>
<name>A0A9Q0JFU1_9ROSI</name>
<keyword evidence="2" id="KW-0723">Serine/threonine-protein kinase</keyword>
<evidence type="ECO:0000256" key="7">
    <source>
        <dbReference type="ARBA" id="ARBA00022777"/>
    </source>
</evidence>
<evidence type="ECO:0000256" key="13">
    <source>
        <dbReference type="PROSITE-ProRule" id="PRU10141"/>
    </source>
</evidence>